<dbReference type="STRING" id="1450537.A0A395HP96"/>
<evidence type="ECO:0000313" key="1">
    <source>
        <dbReference type="EMBL" id="RAL09580.1"/>
    </source>
</evidence>
<dbReference type="InterPro" id="IPR023213">
    <property type="entry name" value="CAT-like_dom_sf"/>
</dbReference>
<protein>
    <submittedName>
        <fullName evidence="1">Uncharacterized protein</fullName>
    </submittedName>
</protein>
<accession>A0A395HP96</accession>
<sequence length="152" mass="16803">MQGCSSSPRVIASVASATFSRAAGLPPCKLRGGGPPWHPASWDTRHYIRSFATRITTQQDRSRISYGGDFDPQTDIGSSSWADVQLYRVAFGPLLGKPALVRRPDFAPLKSDIYFMPRTEEGDVDALLCMTEEDFAGLDVDPEWRRYADCIG</sequence>
<proteinExistence type="predicted"/>
<dbReference type="VEuPathDB" id="FungiDB:BO97DRAFT_427216"/>
<name>A0A395HP96_ASPHC</name>
<reference evidence="1 2" key="1">
    <citation type="submission" date="2018-02" db="EMBL/GenBank/DDBJ databases">
        <title>The genomes of Aspergillus section Nigri reveals drivers in fungal speciation.</title>
        <authorList>
            <consortium name="DOE Joint Genome Institute"/>
            <person name="Vesth T.C."/>
            <person name="Nybo J."/>
            <person name="Theobald S."/>
            <person name="Brandl J."/>
            <person name="Frisvad J.C."/>
            <person name="Nielsen K.F."/>
            <person name="Lyhne E.K."/>
            <person name="Kogle M.E."/>
            <person name="Kuo A."/>
            <person name="Riley R."/>
            <person name="Clum A."/>
            <person name="Nolan M."/>
            <person name="Lipzen A."/>
            <person name="Salamov A."/>
            <person name="Henrissat B."/>
            <person name="Wiebenga A."/>
            <person name="De vries R.P."/>
            <person name="Grigoriev I.V."/>
            <person name="Mortensen U.H."/>
            <person name="Andersen M.R."/>
            <person name="Baker S.E."/>
        </authorList>
    </citation>
    <scope>NUCLEOTIDE SEQUENCE [LARGE SCALE GENOMIC DNA]</scope>
    <source>
        <strain evidence="1 2">CBS 101889</strain>
    </source>
</reference>
<dbReference type="OrthoDB" id="1862401at2759"/>
<dbReference type="GeneID" id="37201478"/>
<dbReference type="Gene3D" id="3.30.559.10">
    <property type="entry name" value="Chloramphenicol acetyltransferase-like domain"/>
    <property type="match status" value="2"/>
</dbReference>
<dbReference type="Proteomes" id="UP000248961">
    <property type="component" value="Unassembled WGS sequence"/>
</dbReference>
<dbReference type="RefSeq" id="XP_025548734.1">
    <property type="nucleotide sequence ID" value="XM_025697189.1"/>
</dbReference>
<keyword evidence="2" id="KW-1185">Reference proteome</keyword>
<evidence type="ECO:0000313" key="2">
    <source>
        <dbReference type="Proteomes" id="UP000248961"/>
    </source>
</evidence>
<dbReference type="EMBL" id="KZ824302">
    <property type="protein sequence ID" value="RAL09580.1"/>
    <property type="molecule type" value="Genomic_DNA"/>
</dbReference>
<dbReference type="AlphaFoldDB" id="A0A395HP96"/>
<gene>
    <name evidence="1" type="ORF">BO97DRAFT_427216</name>
</gene>
<organism evidence="1 2">
    <name type="scientific">Aspergillus homomorphus (strain CBS 101889)</name>
    <dbReference type="NCBI Taxonomy" id="1450537"/>
    <lineage>
        <taxon>Eukaryota</taxon>
        <taxon>Fungi</taxon>
        <taxon>Dikarya</taxon>
        <taxon>Ascomycota</taxon>
        <taxon>Pezizomycotina</taxon>
        <taxon>Eurotiomycetes</taxon>
        <taxon>Eurotiomycetidae</taxon>
        <taxon>Eurotiales</taxon>
        <taxon>Aspergillaceae</taxon>
        <taxon>Aspergillus</taxon>
        <taxon>Aspergillus subgen. Circumdati</taxon>
    </lineage>
</organism>